<keyword evidence="1" id="KW-0732">Signal</keyword>
<sequence>MRSSALWTALVLLLIQGTARACTVKKLGNNT</sequence>
<protein>
    <submittedName>
        <fullName evidence="2">Uncharacterized protein</fullName>
    </submittedName>
</protein>
<proteinExistence type="predicted"/>
<feature type="signal peptide" evidence="1">
    <location>
        <begin position="1"/>
        <end position="21"/>
    </location>
</feature>
<dbReference type="PaxDb" id="8022-A0A060X171"/>
<name>A0A060X171_ONCMY</name>
<reference evidence="2" key="1">
    <citation type="journal article" date="2014" name="Nat. Commun.">
        <title>The rainbow trout genome provides novel insights into evolution after whole-genome duplication in vertebrates.</title>
        <authorList>
            <person name="Berthelot C."/>
            <person name="Brunet F."/>
            <person name="Chalopin D."/>
            <person name="Juanchich A."/>
            <person name="Bernard M."/>
            <person name="Noel B."/>
            <person name="Bento P."/>
            <person name="Da Silva C."/>
            <person name="Labadie K."/>
            <person name="Alberti A."/>
            <person name="Aury J.M."/>
            <person name="Louis A."/>
            <person name="Dehais P."/>
            <person name="Bardou P."/>
            <person name="Montfort J."/>
            <person name="Klopp C."/>
            <person name="Cabau C."/>
            <person name="Gaspin C."/>
            <person name="Thorgaard G.H."/>
            <person name="Boussaha M."/>
            <person name="Quillet E."/>
            <person name="Guyomard R."/>
            <person name="Galiana D."/>
            <person name="Bobe J."/>
            <person name="Volff J.N."/>
            <person name="Genet C."/>
            <person name="Wincker P."/>
            <person name="Jaillon O."/>
            <person name="Roest Crollius H."/>
            <person name="Guiguen Y."/>
        </authorList>
    </citation>
    <scope>NUCLEOTIDE SEQUENCE [LARGE SCALE GENOMIC DNA]</scope>
</reference>
<dbReference type="EMBL" id="FR904727">
    <property type="protein sequence ID" value="CDQ70610.1"/>
    <property type="molecule type" value="Genomic_DNA"/>
</dbReference>
<reference evidence="2" key="2">
    <citation type="submission" date="2014-03" db="EMBL/GenBank/DDBJ databases">
        <authorList>
            <person name="Genoscope - CEA"/>
        </authorList>
    </citation>
    <scope>NUCLEOTIDE SEQUENCE</scope>
</reference>
<gene>
    <name evidence="2" type="ORF">GSONMT00013937001</name>
</gene>
<evidence type="ECO:0000256" key="1">
    <source>
        <dbReference type="SAM" id="SignalP"/>
    </source>
</evidence>
<accession>A0A060X171</accession>
<feature type="chain" id="PRO_5001594748" evidence="1">
    <location>
        <begin position="22"/>
        <end position="31"/>
    </location>
</feature>
<evidence type="ECO:0000313" key="2">
    <source>
        <dbReference type="EMBL" id="CDQ70610.1"/>
    </source>
</evidence>
<dbReference type="AlphaFoldDB" id="A0A060X171"/>
<dbReference type="Proteomes" id="UP000193380">
    <property type="component" value="Unassembled WGS sequence"/>
</dbReference>
<organism evidence="2 3">
    <name type="scientific">Oncorhynchus mykiss</name>
    <name type="common">Rainbow trout</name>
    <name type="synonym">Salmo gairdneri</name>
    <dbReference type="NCBI Taxonomy" id="8022"/>
    <lineage>
        <taxon>Eukaryota</taxon>
        <taxon>Metazoa</taxon>
        <taxon>Chordata</taxon>
        <taxon>Craniata</taxon>
        <taxon>Vertebrata</taxon>
        <taxon>Euteleostomi</taxon>
        <taxon>Actinopterygii</taxon>
        <taxon>Neopterygii</taxon>
        <taxon>Teleostei</taxon>
        <taxon>Protacanthopterygii</taxon>
        <taxon>Salmoniformes</taxon>
        <taxon>Salmonidae</taxon>
        <taxon>Salmoninae</taxon>
        <taxon>Oncorhynchus</taxon>
    </lineage>
</organism>
<evidence type="ECO:0000313" key="3">
    <source>
        <dbReference type="Proteomes" id="UP000193380"/>
    </source>
</evidence>